<proteinExistence type="predicted"/>
<keyword evidence="1" id="KW-0812">Transmembrane</keyword>
<dbReference type="EMBL" id="JASPKZ010006811">
    <property type="protein sequence ID" value="KAJ9587054.1"/>
    <property type="molecule type" value="Genomic_DNA"/>
</dbReference>
<feature type="transmembrane region" description="Helical" evidence="1">
    <location>
        <begin position="6"/>
        <end position="29"/>
    </location>
</feature>
<organism evidence="2 3">
    <name type="scientific">Diploptera punctata</name>
    <name type="common">Pacific beetle cockroach</name>
    <dbReference type="NCBI Taxonomy" id="6984"/>
    <lineage>
        <taxon>Eukaryota</taxon>
        <taxon>Metazoa</taxon>
        <taxon>Ecdysozoa</taxon>
        <taxon>Arthropoda</taxon>
        <taxon>Hexapoda</taxon>
        <taxon>Insecta</taxon>
        <taxon>Pterygota</taxon>
        <taxon>Neoptera</taxon>
        <taxon>Polyneoptera</taxon>
        <taxon>Dictyoptera</taxon>
        <taxon>Blattodea</taxon>
        <taxon>Blaberoidea</taxon>
        <taxon>Blaberidae</taxon>
        <taxon>Diplopterinae</taxon>
        <taxon>Diploptera</taxon>
    </lineage>
</organism>
<sequence>YSLKSIWLSRLHATFSIQYIFITMCYIIITRERQPHVGGFNFNTTSPVSEHLPLCYYV</sequence>
<evidence type="ECO:0000313" key="3">
    <source>
        <dbReference type="Proteomes" id="UP001233999"/>
    </source>
</evidence>
<accession>A0AAD8EEM2</accession>
<evidence type="ECO:0000313" key="2">
    <source>
        <dbReference type="EMBL" id="KAJ9587054.1"/>
    </source>
</evidence>
<feature type="non-terminal residue" evidence="2">
    <location>
        <position position="58"/>
    </location>
</feature>
<evidence type="ECO:0000256" key="1">
    <source>
        <dbReference type="SAM" id="Phobius"/>
    </source>
</evidence>
<name>A0AAD8EEM2_DIPPU</name>
<reference evidence="2" key="2">
    <citation type="submission" date="2023-05" db="EMBL/GenBank/DDBJ databases">
        <authorList>
            <person name="Fouks B."/>
        </authorList>
    </citation>
    <scope>NUCLEOTIDE SEQUENCE</scope>
    <source>
        <strain evidence="2">Stay&amp;Tobe</strain>
        <tissue evidence="2">Testes</tissue>
    </source>
</reference>
<reference evidence="2" key="1">
    <citation type="journal article" date="2023" name="IScience">
        <title>Live-bearing cockroach genome reveals convergent evolutionary mechanisms linked to viviparity in insects and beyond.</title>
        <authorList>
            <person name="Fouks B."/>
            <person name="Harrison M.C."/>
            <person name="Mikhailova A.A."/>
            <person name="Marchal E."/>
            <person name="English S."/>
            <person name="Carruthers M."/>
            <person name="Jennings E.C."/>
            <person name="Chiamaka E.L."/>
            <person name="Frigard R.A."/>
            <person name="Pippel M."/>
            <person name="Attardo G.M."/>
            <person name="Benoit J.B."/>
            <person name="Bornberg-Bauer E."/>
            <person name="Tobe S.S."/>
        </authorList>
    </citation>
    <scope>NUCLEOTIDE SEQUENCE</scope>
    <source>
        <strain evidence="2">Stay&amp;Tobe</strain>
    </source>
</reference>
<keyword evidence="1" id="KW-0472">Membrane</keyword>
<gene>
    <name evidence="2" type="ORF">L9F63_019361</name>
</gene>
<dbReference type="AlphaFoldDB" id="A0AAD8EEM2"/>
<dbReference type="Proteomes" id="UP001233999">
    <property type="component" value="Unassembled WGS sequence"/>
</dbReference>
<feature type="non-terminal residue" evidence="2">
    <location>
        <position position="1"/>
    </location>
</feature>
<comment type="caution">
    <text evidence="2">The sequence shown here is derived from an EMBL/GenBank/DDBJ whole genome shotgun (WGS) entry which is preliminary data.</text>
</comment>
<protein>
    <submittedName>
        <fullName evidence="2">Uncharacterized protein</fullName>
    </submittedName>
</protein>
<keyword evidence="1" id="KW-1133">Transmembrane helix</keyword>
<keyword evidence="3" id="KW-1185">Reference proteome</keyword>